<feature type="transmembrane region" description="Helical" evidence="5">
    <location>
        <begin position="331"/>
        <end position="350"/>
    </location>
</feature>
<dbReference type="AlphaFoldDB" id="A0A0A5G0K8"/>
<dbReference type="Pfam" id="PF12698">
    <property type="entry name" value="ABC2_membrane_3"/>
    <property type="match status" value="1"/>
</dbReference>
<sequence>MIKQIIKKQALLFIRNPMQIVLLIGLPIILIFILGNALGGTMDGSSSPINAKIAIIEHQSETKQIQQLLDETNGEPINEHTAIGMTPIQAFTSLLQHESLEEIITVEQIPLEQKQNALQDESYTAIIEVPPSFTYDLLSHSLLEKDEAPVLRIYENEQQPIATSIVSDLVDNFQHQLTLQAFLKQQSIDQQALAVESSIFNATKKTINQTNTISASAYYTVGMTVMNVLYIASTIGAVAFMEKRMYVFNRIIIGDISRWVFFTGVLFSGILFSFLQIMIIFTFSWTVLDVSWPNISDMLLVSLAFSVAVGGITVLLTAVSYRLHSETITNVFSNIIVVLMSFVGGSFFPFGNYSSLVHALGTITPNGAGMTAYLSILKGESFMDVSTHIIYLVLFGLTMTVIAATSFPKRGQSI</sequence>
<name>A0A0A5G0K8_9BACI</name>
<dbReference type="eggNOG" id="COG0842">
    <property type="taxonomic scope" value="Bacteria"/>
</dbReference>
<gene>
    <name evidence="7" type="ORF">N784_04325</name>
</gene>
<feature type="transmembrane region" description="Helical" evidence="5">
    <location>
        <begin position="356"/>
        <end position="377"/>
    </location>
</feature>
<keyword evidence="8" id="KW-1185">Reference proteome</keyword>
<organism evidence="7 8">
    <name type="scientific">Pontibacillus litoralis JSM 072002</name>
    <dbReference type="NCBI Taxonomy" id="1385512"/>
    <lineage>
        <taxon>Bacteria</taxon>
        <taxon>Bacillati</taxon>
        <taxon>Bacillota</taxon>
        <taxon>Bacilli</taxon>
        <taxon>Bacillales</taxon>
        <taxon>Bacillaceae</taxon>
        <taxon>Pontibacillus</taxon>
    </lineage>
</organism>
<dbReference type="GO" id="GO:0016020">
    <property type="term" value="C:membrane"/>
    <property type="evidence" value="ECO:0007669"/>
    <property type="project" value="UniProtKB-SubCell"/>
</dbReference>
<protein>
    <recommendedName>
        <fullName evidence="6">ABC-2 type transporter transmembrane domain-containing protein</fullName>
    </recommendedName>
</protein>
<keyword evidence="4 5" id="KW-0472">Membrane</keyword>
<comment type="caution">
    <text evidence="7">The sequence shown here is derived from an EMBL/GenBank/DDBJ whole genome shotgun (WGS) entry which is preliminary data.</text>
</comment>
<evidence type="ECO:0000256" key="1">
    <source>
        <dbReference type="ARBA" id="ARBA00004141"/>
    </source>
</evidence>
<evidence type="ECO:0000256" key="3">
    <source>
        <dbReference type="ARBA" id="ARBA00022989"/>
    </source>
</evidence>
<dbReference type="STRING" id="1385512.N784_04325"/>
<evidence type="ECO:0000256" key="5">
    <source>
        <dbReference type="SAM" id="Phobius"/>
    </source>
</evidence>
<keyword evidence="2 5" id="KW-0812">Transmembrane</keyword>
<dbReference type="InterPro" id="IPR052902">
    <property type="entry name" value="ABC-2_transporter"/>
</dbReference>
<feature type="transmembrane region" description="Helical" evidence="5">
    <location>
        <begin position="217"/>
        <end position="240"/>
    </location>
</feature>
<dbReference type="RefSeq" id="WP_036834325.1">
    <property type="nucleotide sequence ID" value="NZ_AVPG01000012.1"/>
</dbReference>
<dbReference type="GO" id="GO:0140359">
    <property type="term" value="F:ABC-type transporter activity"/>
    <property type="evidence" value="ECO:0007669"/>
    <property type="project" value="InterPro"/>
</dbReference>
<dbReference type="PANTHER" id="PTHR43027">
    <property type="entry name" value="DOXORUBICIN RESISTANCE ABC TRANSPORTER PERMEASE PROTEIN DRRC-RELATED"/>
    <property type="match status" value="1"/>
</dbReference>
<evidence type="ECO:0000259" key="6">
    <source>
        <dbReference type="Pfam" id="PF12698"/>
    </source>
</evidence>
<feature type="domain" description="ABC-2 type transporter transmembrane" evidence="6">
    <location>
        <begin position="20"/>
        <end position="404"/>
    </location>
</feature>
<dbReference type="InterPro" id="IPR013525">
    <property type="entry name" value="ABC2_TM"/>
</dbReference>
<reference evidence="7 8" key="1">
    <citation type="submission" date="2013-08" db="EMBL/GenBank/DDBJ databases">
        <authorList>
            <person name="Huang J."/>
            <person name="Wang G."/>
        </authorList>
    </citation>
    <scope>NUCLEOTIDE SEQUENCE [LARGE SCALE GENOMIC DNA]</scope>
    <source>
        <strain evidence="7 8">JSM 072002</strain>
    </source>
</reference>
<accession>A0A0A5G0K8</accession>
<dbReference type="Proteomes" id="UP000030401">
    <property type="component" value="Unassembled WGS sequence"/>
</dbReference>
<dbReference type="PANTHER" id="PTHR43027:SF1">
    <property type="entry name" value="DOXORUBICIN RESISTANCE ABC TRANSPORTER PERMEASE PROTEIN DRRC-RELATED"/>
    <property type="match status" value="1"/>
</dbReference>
<feature type="transmembrane region" description="Helical" evidence="5">
    <location>
        <begin position="389"/>
        <end position="407"/>
    </location>
</feature>
<evidence type="ECO:0000313" key="7">
    <source>
        <dbReference type="EMBL" id="KGX86641.1"/>
    </source>
</evidence>
<evidence type="ECO:0000313" key="8">
    <source>
        <dbReference type="Proteomes" id="UP000030401"/>
    </source>
</evidence>
<feature type="transmembrane region" description="Helical" evidence="5">
    <location>
        <begin position="298"/>
        <end position="319"/>
    </location>
</feature>
<dbReference type="OrthoDB" id="3078158at2"/>
<proteinExistence type="predicted"/>
<feature type="transmembrane region" description="Helical" evidence="5">
    <location>
        <begin position="20"/>
        <end position="39"/>
    </location>
</feature>
<evidence type="ECO:0000256" key="4">
    <source>
        <dbReference type="ARBA" id="ARBA00023136"/>
    </source>
</evidence>
<keyword evidence="3 5" id="KW-1133">Transmembrane helix</keyword>
<dbReference type="EMBL" id="AVPG01000012">
    <property type="protein sequence ID" value="KGX86641.1"/>
    <property type="molecule type" value="Genomic_DNA"/>
</dbReference>
<comment type="subcellular location">
    <subcellularLocation>
        <location evidence="1">Membrane</location>
        <topology evidence="1">Multi-pass membrane protein</topology>
    </subcellularLocation>
</comment>
<evidence type="ECO:0000256" key="2">
    <source>
        <dbReference type="ARBA" id="ARBA00022692"/>
    </source>
</evidence>
<feature type="transmembrane region" description="Helical" evidence="5">
    <location>
        <begin position="260"/>
        <end position="286"/>
    </location>
</feature>